<gene>
    <name evidence="1" type="ORF">LOY88_005667</name>
</gene>
<proteinExistence type="predicted"/>
<reference evidence="1" key="1">
    <citation type="journal article" date="2022" name="bioRxiv">
        <title>Population genetic analysis of Ophidiomyces ophidiicola, the causative agent of snake fungal disease, indicates recent introductions to the USA.</title>
        <authorList>
            <person name="Ladner J.T."/>
            <person name="Palmer J.M."/>
            <person name="Ettinger C.L."/>
            <person name="Stajich J.E."/>
            <person name="Farrell T.M."/>
            <person name="Glorioso B.M."/>
            <person name="Lawson B."/>
            <person name="Price S.J."/>
            <person name="Stengle A.G."/>
            <person name="Grear D.A."/>
            <person name="Lorch J.M."/>
        </authorList>
    </citation>
    <scope>NUCLEOTIDE SEQUENCE</scope>
    <source>
        <strain evidence="1">NWHC 24266-5</strain>
    </source>
</reference>
<evidence type="ECO:0000313" key="1">
    <source>
        <dbReference type="EMBL" id="KAI2382836.1"/>
    </source>
</evidence>
<comment type="caution">
    <text evidence="1">The sequence shown here is derived from an EMBL/GenBank/DDBJ whole genome shotgun (WGS) entry which is preliminary data.</text>
</comment>
<dbReference type="EMBL" id="JALBCA010000106">
    <property type="protein sequence ID" value="KAI2382836.1"/>
    <property type="molecule type" value="Genomic_DNA"/>
</dbReference>
<protein>
    <submittedName>
        <fullName evidence="1">Uncharacterized protein</fullName>
    </submittedName>
</protein>
<sequence>MATPWNIRGSGSQLFYQDKKSAQYAALLEISALPHPDRSILAFFINESVDPEEAGRYFLRVTSSENKLASTSKLQEFLSKWKILTEKFRPVESNSLSEETKSIIYSRDGGRCCATDVSFTSTADRDATFAHVVSPFVFEDQELSDGTTLCDMLEVFIGETSLKQSRSLLSPVSADLHCNIFLLHREAFSDFKQGQITFKPSYMDENKDPALQQAYFIHDRVPNPKRPNRHHLSSTKTLENRTPEKSLIISKDLLDLNRRFSHPIEWIGIGKFINTSSDGPRKAPPCFGSTYLASLLRPIRTLWTCLPCCFRAFVYDKLVLIGLRLYGPTLSMTVYRLPFNLYLRRGSPRFAEKFATEANTLSMVKEFTSIPAPQALDVLHTSQFSYLLMTRVAGRPIGPSISFMTDDQIKQVVCDLKQYVSELRQIPNPYKEFKICNSKGGGILDWRIPDSQREELRFKTEADFNKYLTDPFWDDIRRQAAISHNIQHDIVFTHGDLNMRNILAENGRVSGIIDWENAGWYPEYWEYTKAHYTVRSVIHWLADVVDRVFEGYRDELIVENMLSDLLGPF</sequence>
<organism evidence="1">
    <name type="scientific">Ophidiomyces ophidiicola</name>
    <dbReference type="NCBI Taxonomy" id="1387563"/>
    <lineage>
        <taxon>Eukaryota</taxon>
        <taxon>Fungi</taxon>
        <taxon>Dikarya</taxon>
        <taxon>Ascomycota</taxon>
        <taxon>Pezizomycotina</taxon>
        <taxon>Eurotiomycetes</taxon>
        <taxon>Eurotiomycetidae</taxon>
        <taxon>Onygenales</taxon>
        <taxon>Onygenaceae</taxon>
        <taxon>Ophidiomyces</taxon>
    </lineage>
</organism>
<accession>A0ACB8UQF5</accession>
<name>A0ACB8UQF5_9EURO</name>